<dbReference type="FunFam" id="1.10.510.10:FF:000142">
    <property type="entry name" value="Octicosapeptide/phox/Bem1p domain kinase superfamily protein"/>
    <property type="match status" value="1"/>
</dbReference>
<dbReference type="AlphaFoldDB" id="A0A6A1VVB5"/>
<comment type="caution">
    <text evidence="13">The sequence shown here is derived from an EMBL/GenBank/DDBJ whole genome shotgun (WGS) entry which is preliminary data.</text>
</comment>
<keyword evidence="8 10" id="KW-0067">ATP-binding</keyword>
<dbReference type="Pfam" id="PF07714">
    <property type="entry name" value="PK_Tyr_Ser-Thr"/>
    <property type="match status" value="1"/>
</dbReference>
<evidence type="ECO:0000256" key="11">
    <source>
        <dbReference type="SAM" id="MobiDB-lite"/>
    </source>
</evidence>
<name>A0A6A1VVB5_9ROSI</name>
<dbReference type="FunFam" id="3.10.20.90:FF:000058">
    <property type="entry name" value="Octicosapeptide/phox/Bem1p domain kinase superfamily protein"/>
    <property type="match status" value="1"/>
</dbReference>
<feature type="binding site" evidence="10">
    <location>
        <position position="1009"/>
    </location>
    <ligand>
        <name>ATP</name>
        <dbReference type="ChEBI" id="CHEBI:30616"/>
    </ligand>
</feature>
<dbReference type="InterPro" id="IPR011009">
    <property type="entry name" value="Kinase-like_dom_sf"/>
</dbReference>
<evidence type="ECO:0000256" key="10">
    <source>
        <dbReference type="PROSITE-ProRule" id="PRU10141"/>
    </source>
</evidence>
<dbReference type="PANTHER" id="PTHR23257:SF957">
    <property type="entry name" value="F3O9.7 PROTEIN-RELATED"/>
    <property type="match status" value="1"/>
</dbReference>
<comment type="subcellular location">
    <subcellularLocation>
        <location evidence="1">Cytoplasm</location>
    </subcellularLocation>
</comment>
<dbReference type="PRINTS" id="PR00109">
    <property type="entry name" value="TYRKINASE"/>
</dbReference>
<protein>
    <submittedName>
        <fullName evidence="13">Serine/threonine-protein kinase EDR1</fullName>
    </submittedName>
</protein>
<feature type="region of interest" description="Disordered" evidence="11">
    <location>
        <begin position="1"/>
        <end position="25"/>
    </location>
</feature>
<organism evidence="13 14">
    <name type="scientific">Morella rubra</name>
    <name type="common">Chinese bayberry</name>
    <dbReference type="NCBI Taxonomy" id="262757"/>
    <lineage>
        <taxon>Eukaryota</taxon>
        <taxon>Viridiplantae</taxon>
        <taxon>Streptophyta</taxon>
        <taxon>Embryophyta</taxon>
        <taxon>Tracheophyta</taxon>
        <taxon>Spermatophyta</taxon>
        <taxon>Magnoliopsida</taxon>
        <taxon>eudicotyledons</taxon>
        <taxon>Gunneridae</taxon>
        <taxon>Pentapetalae</taxon>
        <taxon>rosids</taxon>
        <taxon>fabids</taxon>
        <taxon>Fagales</taxon>
        <taxon>Myricaceae</taxon>
        <taxon>Morella</taxon>
    </lineage>
</organism>
<dbReference type="CDD" id="cd13999">
    <property type="entry name" value="STKc_MAP3K-like"/>
    <property type="match status" value="1"/>
</dbReference>
<dbReference type="InterPro" id="IPR001245">
    <property type="entry name" value="Ser-Thr/Tyr_kinase_cat_dom"/>
</dbReference>
<dbReference type="GO" id="GO:0005524">
    <property type="term" value="F:ATP binding"/>
    <property type="evidence" value="ECO:0007669"/>
    <property type="project" value="UniProtKB-UniRule"/>
</dbReference>
<keyword evidence="7 13" id="KW-0418">Kinase</keyword>
<dbReference type="GO" id="GO:0005737">
    <property type="term" value="C:cytoplasm"/>
    <property type="evidence" value="ECO:0007669"/>
    <property type="project" value="UniProtKB-SubCell"/>
</dbReference>
<evidence type="ECO:0000256" key="4">
    <source>
        <dbReference type="ARBA" id="ARBA00022553"/>
    </source>
</evidence>
<dbReference type="InterPro" id="IPR050167">
    <property type="entry name" value="Ser_Thr_protein_kinase"/>
</dbReference>
<dbReference type="OrthoDB" id="4062651at2759"/>
<keyword evidence="5" id="KW-0808">Transferase</keyword>
<dbReference type="Gene3D" id="3.10.20.90">
    <property type="entry name" value="Phosphatidylinositol 3-kinase Catalytic Subunit, Chain A, domain 1"/>
    <property type="match status" value="1"/>
</dbReference>
<dbReference type="Pfam" id="PF00564">
    <property type="entry name" value="PB1"/>
    <property type="match status" value="1"/>
</dbReference>
<keyword evidence="14" id="KW-1185">Reference proteome</keyword>
<reference evidence="13 14" key="1">
    <citation type="journal article" date="2019" name="Plant Biotechnol. J.">
        <title>The red bayberry genome and genetic basis of sex determination.</title>
        <authorList>
            <person name="Jia H.M."/>
            <person name="Jia H.J."/>
            <person name="Cai Q.L."/>
            <person name="Wang Y."/>
            <person name="Zhao H.B."/>
            <person name="Yang W.F."/>
            <person name="Wang G.Y."/>
            <person name="Li Y.H."/>
            <person name="Zhan D.L."/>
            <person name="Shen Y.T."/>
            <person name="Niu Q.F."/>
            <person name="Chang L."/>
            <person name="Qiu J."/>
            <person name="Zhao L."/>
            <person name="Xie H.B."/>
            <person name="Fu W.Y."/>
            <person name="Jin J."/>
            <person name="Li X.W."/>
            <person name="Jiao Y."/>
            <person name="Zhou C.C."/>
            <person name="Tu T."/>
            <person name="Chai C.Y."/>
            <person name="Gao J.L."/>
            <person name="Fan L.J."/>
            <person name="van de Weg E."/>
            <person name="Wang J.Y."/>
            <person name="Gao Z.S."/>
        </authorList>
    </citation>
    <scope>NUCLEOTIDE SEQUENCE [LARGE SCALE GENOMIC DNA]</scope>
    <source>
        <tissue evidence="13">Leaves</tissue>
    </source>
</reference>
<evidence type="ECO:0000256" key="8">
    <source>
        <dbReference type="ARBA" id="ARBA00022840"/>
    </source>
</evidence>
<sequence length="1260" mass="139279">MDPQNDEFQPASSFMQDSLSEMDSNVRSPDLNMSEFKPVLNYSIQTGEEFALEFMRDRVNLRKPLLPNTDPNCATGYLELKGILGISHTGSESGSDISMLTTGEKNLKEKDFERKASSLHEDGSNYGSFQSVPHTFSVYDSGRGVVHGYASSGASDSSMKMKVLCSFGGKILPRPSDGKLRYVGGETRIISIKKNISWQELMQKALSIYNQTYAIKYQLPGEDLDALVSVSCDEDLQNMMEECSELEEREGLQKLRMFLFSMSDLDDAQFSLSSVDRDSEVQYVVAVNGMDMGSRKNAALHGLVSSSVNALDGHDIERESRLATDSRGFSTSGIMVPSSTLRSSPSILPSLSDAYEANQQFYQGQLMHYGESWQRPLCLDQDPSHDSPFREIPPLITLCGLMNQQGDLSIQEPCSALGVENLEVATKQVRLKCDGSVRQKSDTKNICSLVKVYTVSLQPYDSNLTDTFPVEEAVVMVAGPEGDLSLLTSKSEVKHGKPENLSASADALNQLQVPRSGDDEHYSISSNAFDPGYVDSESSAIDLSSIEQPVPPQRSFYSERIPREQAELLNRSSKSDDSHGSQFLMSHSRADAQQDLVTKCIDKLHARDLDSQTEQSTSTAKLLFSDAHTIADGLTQLQQHNEFTDSICQINSNLLQNVNCELKHESPNPVDNKDAGNEKTVLNSDHATNCTVDGHKKPLADEPAEAGSELPAVSQVDFFKHHKDTISDLPQLHWSEAIGKGSSNDGTKGDAQPFPWMESSTEDVSLEIPFGGESTPVQREILIDINDRFPRDILSDIFSKAILSEDSSRIGPLEKDGAGLSLNMENHEPKRWSYFQKLAQEGFVQKDISLIDQDHPGFSSAIGEVKEGDHASYHFTPSAIGVSDAHVDSELTFGEDNRKGLPGMLEADNKVLHSNYDPSQVNGTESMQFDDMMENLRMPESECEEGTRESRHIGLPPLDPSLGDFDLSTLQIIKNEDLEELRELGSGTFGTVYHGKWRGTDVAIKRIKKSCFTGRSSEQERLTIEFWGEADILSKLHHPNVVAFYGVVQDGPGGTLATVTEYMVDGSLRHVLVRKDRYLDRRKRLIIAMDAAFGMEYLHSKNIVHFDLKCDNLLVNLKDPSQPICKVGDFGLSKIKRNTLVSGGVRGTLPWMAPELLNGSSNKVSEKVDVFSFGIVLWEILTGEEPYANMHYGAIIGGIVNNTLRPTIPSYCDPEWRGLMEQCWAPNPATRPCFTEIASQLRIMSAAASQTKAHGHKPSK</sequence>
<dbReference type="SMART" id="SM00220">
    <property type="entry name" value="S_TKc"/>
    <property type="match status" value="1"/>
</dbReference>
<dbReference type="SMART" id="SM00666">
    <property type="entry name" value="PB1"/>
    <property type="match status" value="1"/>
</dbReference>
<feature type="domain" description="Protein kinase" evidence="12">
    <location>
        <begin position="978"/>
        <end position="1243"/>
    </location>
</feature>
<dbReference type="PANTHER" id="PTHR23257">
    <property type="entry name" value="SERINE-THREONINE PROTEIN KINASE"/>
    <property type="match status" value="1"/>
</dbReference>
<evidence type="ECO:0000313" key="13">
    <source>
        <dbReference type="EMBL" id="KAB1216902.1"/>
    </source>
</evidence>
<dbReference type="SUPFAM" id="SSF54277">
    <property type="entry name" value="CAD &amp; PB1 domains"/>
    <property type="match status" value="1"/>
</dbReference>
<evidence type="ECO:0000256" key="5">
    <source>
        <dbReference type="ARBA" id="ARBA00022679"/>
    </source>
</evidence>
<dbReference type="EMBL" id="RXIC02000022">
    <property type="protein sequence ID" value="KAB1216902.1"/>
    <property type="molecule type" value="Genomic_DNA"/>
</dbReference>
<evidence type="ECO:0000256" key="9">
    <source>
        <dbReference type="ARBA" id="ARBA00023294"/>
    </source>
</evidence>
<dbReference type="InterPro" id="IPR008271">
    <property type="entry name" value="Ser/Thr_kinase_AS"/>
</dbReference>
<dbReference type="PROSITE" id="PS00107">
    <property type="entry name" value="PROTEIN_KINASE_ATP"/>
    <property type="match status" value="1"/>
</dbReference>
<dbReference type="PROSITE" id="PS00108">
    <property type="entry name" value="PROTEIN_KINASE_ST"/>
    <property type="match status" value="1"/>
</dbReference>
<dbReference type="Gene3D" id="3.30.200.20">
    <property type="entry name" value="Phosphorylase Kinase, domain 1"/>
    <property type="match status" value="1"/>
</dbReference>
<evidence type="ECO:0000256" key="3">
    <source>
        <dbReference type="ARBA" id="ARBA00022527"/>
    </source>
</evidence>
<evidence type="ECO:0000256" key="7">
    <source>
        <dbReference type="ARBA" id="ARBA00022777"/>
    </source>
</evidence>
<proteinExistence type="predicted"/>
<evidence type="ECO:0000256" key="2">
    <source>
        <dbReference type="ARBA" id="ARBA00022490"/>
    </source>
</evidence>
<dbReference type="Proteomes" id="UP000516437">
    <property type="component" value="Chromosome 4"/>
</dbReference>
<gene>
    <name evidence="13" type="ORF">CJ030_MR4G016085</name>
</gene>
<dbReference type="PROSITE" id="PS50011">
    <property type="entry name" value="PROTEIN_KINASE_DOM"/>
    <property type="match status" value="1"/>
</dbReference>
<evidence type="ECO:0000259" key="12">
    <source>
        <dbReference type="PROSITE" id="PS50011"/>
    </source>
</evidence>
<dbReference type="GO" id="GO:0009734">
    <property type="term" value="P:auxin-activated signaling pathway"/>
    <property type="evidence" value="ECO:0007669"/>
    <property type="project" value="UniProtKB-KW"/>
</dbReference>
<keyword evidence="4" id="KW-0597">Phosphoprotein</keyword>
<accession>A0A6A1VVB5</accession>
<evidence type="ECO:0000313" key="14">
    <source>
        <dbReference type="Proteomes" id="UP000516437"/>
    </source>
</evidence>
<dbReference type="CDD" id="cd06410">
    <property type="entry name" value="PB1_UP2"/>
    <property type="match status" value="1"/>
</dbReference>
<dbReference type="InterPro" id="IPR000270">
    <property type="entry name" value="PB1_dom"/>
</dbReference>
<keyword evidence="3" id="KW-0723">Serine/threonine-protein kinase</keyword>
<dbReference type="FunFam" id="3.30.200.20:FF:000081">
    <property type="entry name" value="Octicosapeptide/phox/Bem1p domain kinase superfamily protein"/>
    <property type="match status" value="1"/>
</dbReference>
<dbReference type="GO" id="GO:0004674">
    <property type="term" value="F:protein serine/threonine kinase activity"/>
    <property type="evidence" value="ECO:0007669"/>
    <property type="project" value="UniProtKB-KW"/>
</dbReference>
<evidence type="ECO:0000256" key="1">
    <source>
        <dbReference type="ARBA" id="ARBA00004496"/>
    </source>
</evidence>
<dbReference type="InterPro" id="IPR017441">
    <property type="entry name" value="Protein_kinase_ATP_BS"/>
</dbReference>
<dbReference type="Gene3D" id="1.10.510.10">
    <property type="entry name" value="Transferase(Phosphotransferase) domain 1"/>
    <property type="match status" value="1"/>
</dbReference>
<keyword evidence="2" id="KW-0963">Cytoplasm</keyword>
<dbReference type="GO" id="GO:0010928">
    <property type="term" value="P:regulation of auxin mediated signaling pathway"/>
    <property type="evidence" value="ECO:0007669"/>
    <property type="project" value="UniProtKB-ARBA"/>
</dbReference>
<dbReference type="InterPro" id="IPR000719">
    <property type="entry name" value="Prot_kinase_dom"/>
</dbReference>
<keyword evidence="9" id="KW-0927">Auxin signaling pathway</keyword>
<keyword evidence="6 10" id="KW-0547">Nucleotide-binding</keyword>
<dbReference type="SUPFAM" id="SSF56112">
    <property type="entry name" value="Protein kinase-like (PK-like)"/>
    <property type="match status" value="1"/>
</dbReference>
<evidence type="ECO:0000256" key="6">
    <source>
        <dbReference type="ARBA" id="ARBA00022741"/>
    </source>
</evidence>